<organism evidence="2">
    <name type="scientific">Anguilla anguilla</name>
    <name type="common">European freshwater eel</name>
    <name type="synonym">Muraena anguilla</name>
    <dbReference type="NCBI Taxonomy" id="7936"/>
    <lineage>
        <taxon>Eukaryota</taxon>
        <taxon>Metazoa</taxon>
        <taxon>Chordata</taxon>
        <taxon>Craniata</taxon>
        <taxon>Vertebrata</taxon>
        <taxon>Euteleostomi</taxon>
        <taxon>Actinopterygii</taxon>
        <taxon>Neopterygii</taxon>
        <taxon>Teleostei</taxon>
        <taxon>Anguilliformes</taxon>
        <taxon>Anguillidae</taxon>
        <taxon>Anguilla</taxon>
    </lineage>
</organism>
<protein>
    <submittedName>
        <fullName evidence="2">Uncharacterized protein</fullName>
    </submittedName>
</protein>
<reference evidence="2" key="2">
    <citation type="journal article" date="2015" name="Fish Shellfish Immunol.">
        <title>Early steps in the European eel (Anguilla anguilla)-Vibrio vulnificus interaction in the gills: Role of the RtxA13 toxin.</title>
        <authorList>
            <person name="Callol A."/>
            <person name="Pajuelo D."/>
            <person name="Ebbesson L."/>
            <person name="Teles M."/>
            <person name="MacKenzie S."/>
            <person name="Amaro C."/>
        </authorList>
    </citation>
    <scope>NUCLEOTIDE SEQUENCE</scope>
</reference>
<proteinExistence type="predicted"/>
<dbReference type="EMBL" id="GBXM01018755">
    <property type="protein sequence ID" value="JAH89822.1"/>
    <property type="molecule type" value="Transcribed_RNA"/>
</dbReference>
<accession>A0A0E9WHK1</accession>
<keyword evidence="1" id="KW-1133">Transmembrane helix</keyword>
<sequence length="55" mass="6322">MSCTIPRSNQIYVITCGLICDLFLLSILCIKVTTDNKWLHLKNIFKSLLLMPSHK</sequence>
<keyword evidence="1" id="KW-0472">Membrane</keyword>
<reference evidence="2" key="1">
    <citation type="submission" date="2014-11" db="EMBL/GenBank/DDBJ databases">
        <authorList>
            <person name="Amaro Gonzalez C."/>
        </authorList>
    </citation>
    <scope>NUCLEOTIDE SEQUENCE</scope>
</reference>
<evidence type="ECO:0000256" key="1">
    <source>
        <dbReference type="SAM" id="Phobius"/>
    </source>
</evidence>
<keyword evidence="1" id="KW-0812">Transmembrane</keyword>
<name>A0A0E9WHK1_ANGAN</name>
<dbReference type="AlphaFoldDB" id="A0A0E9WHK1"/>
<evidence type="ECO:0000313" key="2">
    <source>
        <dbReference type="EMBL" id="JAH89822.1"/>
    </source>
</evidence>
<feature type="transmembrane region" description="Helical" evidence="1">
    <location>
        <begin position="12"/>
        <end position="33"/>
    </location>
</feature>